<comment type="caution">
    <text evidence="5">The sequence shown here is derived from an EMBL/GenBank/DDBJ whole genome shotgun (WGS) entry which is preliminary data.</text>
</comment>
<feature type="repeat" description="TPR" evidence="2">
    <location>
        <begin position="73"/>
        <end position="106"/>
    </location>
</feature>
<feature type="repeat" description="TPR" evidence="2">
    <location>
        <begin position="261"/>
        <end position="294"/>
    </location>
</feature>
<keyword evidence="2" id="KW-0802">TPR repeat</keyword>
<dbReference type="Pfam" id="PF13525">
    <property type="entry name" value="YfiO"/>
    <property type="match status" value="1"/>
</dbReference>
<proteinExistence type="predicted"/>
<accession>A0A2A4X8J0</accession>
<feature type="signal peptide" evidence="3">
    <location>
        <begin position="1"/>
        <end position="24"/>
    </location>
</feature>
<dbReference type="InterPro" id="IPR011990">
    <property type="entry name" value="TPR-like_helical_dom_sf"/>
</dbReference>
<feature type="chain" id="PRO_5013263664" description="Outer membrane lipoprotein BamD-like domain-containing protein" evidence="3">
    <location>
        <begin position="25"/>
        <end position="352"/>
    </location>
</feature>
<name>A0A2A4X8J0_UNCAE</name>
<dbReference type="PROSITE" id="PS50005">
    <property type="entry name" value="TPR"/>
    <property type="match status" value="3"/>
</dbReference>
<dbReference type="EMBL" id="NVUK01000006">
    <property type="protein sequence ID" value="PCI78367.1"/>
    <property type="molecule type" value="Genomic_DNA"/>
</dbReference>
<evidence type="ECO:0000259" key="4">
    <source>
        <dbReference type="Pfam" id="PF13525"/>
    </source>
</evidence>
<evidence type="ECO:0000256" key="1">
    <source>
        <dbReference type="ARBA" id="ARBA00022729"/>
    </source>
</evidence>
<protein>
    <recommendedName>
        <fullName evidence="4">Outer membrane lipoprotein BamD-like domain-containing protein</fullName>
    </recommendedName>
</protein>
<evidence type="ECO:0000256" key="2">
    <source>
        <dbReference type="PROSITE-ProRule" id="PRU00339"/>
    </source>
</evidence>
<sequence length="352" mass="41170">MVKRRIFLPLMLMLACFASTGVYAVSVEANVEYENASDYYRRMVTSMQEKHWREACFYGEELVARFPDSPLSFETYFTLGEASFNLASYEKANEFFTSYLKNDPSPKYFQKTLAYKFSIAEAFDKGHKKHLFGVQKLPKLLKGYEDAIALYDEVITTLPRDPLAARSLYQKGMLLLKQEEYTKSIDTLQTLIRRFPRHALTPQAYVGVCQVYATHYENVFADPDYLDLAEINLRKFKFDFPGESRVQECESFILSMKEYLAADLYEIGDFYRRTKKTKAAAIYFSKILKKYPETSFATKAKRFLAKKEFQSALEEVKYEQEEEKQALEKKTLEQRDDSLLVEQYEEMPVIEN</sequence>
<evidence type="ECO:0000313" key="5">
    <source>
        <dbReference type="EMBL" id="PCI78367.1"/>
    </source>
</evidence>
<reference evidence="6" key="1">
    <citation type="submission" date="2017-08" db="EMBL/GenBank/DDBJ databases">
        <title>A dynamic microbial community with high functional redundancy inhabits the cold, oxic subseafloor aquifer.</title>
        <authorList>
            <person name="Tully B.J."/>
            <person name="Wheat C.G."/>
            <person name="Glazer B.T."/>
            <person name="Huber J.A."/>
        </authorList>
    </citation>
    <scope>NUCLEOTIDE SEQUENCE [LARGE SCALE GENOMIC DNA]</scope>
</reference>
<keyword evidence="1 3" id="KW-0732">Signal</keyword>
<dbReference type="SMART" id="SM00028">
    <property type="entry name" value="TPR"/>
    <property type="match status" value="3"/>
</dbReference>
<dbReference type="Proteomes" id="UP000218775">
    <property type="component" value="Unassembled WGS sequence"/>
</dbReference>
<feature type="domain" description="Outer membrane lipoprotein BamD-like" evidence="4">
    <location>
        <begin position="144"/>
        <end position="320"/>
    </location>
</feature>
<evidence type="ECO:0000256" key="3">
    <source>
        <dbReference type="SAM" id="SignalP"/>
    </source>
</evidence>
<dbReference type="InterPro" id="IPR039565">
    <property type="entry name" value="BamD-like"/>
</dbReference>
<dbReference type="Gene3D" id="1.25.40.10">
    <property type="entry name" value="Tetratricopeptide repeat domain"/>
    <property type="match status" value="2"/>
</dbReference>
<feature type="repeat" description="TPR" evidence="2">
    <location>
        <begin position="165"/>
        <end position="198"/>
    </location>
</feature>
<dbReference type="PROSITE" id="PS51257">
    <property type="entry name" value="PROKAR_LIPOPROTEIN"/>
    <property type="match status" value="1"/>
</dbReference>
<organism evidence="5 6">
    <name type="scientific">Aerophobetes bacterium</name>
    <dbReference type="NCBI Taxonomy" id="2030807"/>
    <lineage>
        <taxon>Bacteria</taxon>
        <taxon>Candidatus Aerophobota</taxon>
    </lineage>
</organism>
<dbReference type="SUPFAM" id="SSF48452">
    <property type="entry name" value="TPR-like"/>
    <property type="match status" value="2"/>
</dbReference>
<evidence type="ECO:0000313" key="6">
    <source>
        <dbReference type="Proteomes" id="UP000218775"/>
    </source>
</evidence>
<dbReference type="AlphaFoldDB" id="A0A2A4X8J0"/>
<gene>
    <name evidence="5" type="ORF">COB21_00605</name>
</gene>
<dbReference type="InterPro" id="IPR019734">
    <property type="entry name" value="TPR_rpt"/>
</dbReference>